<dbReference type="AlphaFoldDB" id="A0AA86TDK3"/>
<keyword evidence="2" id="KW-1185">Reference proteome</keyword>
<proteinExistence type="predicted"/>
<sequence>MQNKKMRVVGWWCGGSSPWYNMMMGMVKSENSGSPSFLASGDDYPRAVPPLHLIPTPLMMTVPQSRLHIVQGVGFSSVLGPTIDGSYKMMKLHQCRNHIHMFHKVFVVDKGIQGFVVDKEPKASNIFITPWFGLRDFLHDRQVSYGNFRVQKFNFHDVYSWVLEDDAQDPLM</sequence>
<evidence type="ECO:0000313" key="1">
    <source>
        <dbReference type="EMBL" id="CAJ1971834.1"/>
    </source>
</evidence>
<dbReference type="Gramene" id="rna-AYBTSS11_LOCUS23840">
    <property type="protein sequence ID" value="CAJ1971834.1"/>
    <property type="gene ID" value="gene-AYBTSS11_LOCUS23840"/>
</dbReference>
<gene>
    <name evidence="1" type="ORF">AYBTSS11_LOCUS23840</name>
</gene>
<accession>A0AA86TDK3</accession>
<evidence type="ECO:0000313" key="2">
    <source>
        <dbReference type="Proteomes" id="UP001189624"/>
    </source>
</evidence>
<organism evidence="1 2">
    <name type="scientific">Sphenostylis stenocarpa</name>
    <dbReference type="NCBI Taxonomy" id="92480"/>
    <lineage>
        <taxon>Eukaryota</taxon>
        <taxon>Viridiplantae</taxon>
        <taxon>Streptophyta</taxon>
        <taxon>Embryophyta</taxon>
        <taxon>Tracheophyta</taxon>
        <taxon>Spermatophyta</taxon>
        <taxon>Magnoliopsida</taxon>
        <taxon>eudicotyledons</taxon>
        <taxon>Gunneridae</taxon>
        <taxon>Pentapetalae</taxon>
        <taxon>rosids</taxon>
        <taxon>fabids</taxon>
        <taxon>Fabales</taxon>
        <taxon>Fabaceae</taxon>
        <taxon>Papilionoideae</taxon>
        <taxon>50 kb inversion clade</taxon>
        <taxon>NPAAA clade</taxon>
        <taxon>indigoferoid/millettioid clade</taxon>
        <taxon>Phaseoleae</taxon>
        <taxon>Sphenostylis</taxon>
    </lineage>
</organism>
<dbReference type="EMBL" id="OY731405">
    <property type="protein sequence ID" value="CAJ1971834.1"/>
    <property type="molecule type" value="Genomic_DNA"/>
</dbReference>
<dbReference type="Proteomes" id="UP001189624">
    <property type="component" value="Chromosome 8"/>
</dbReference>
<reference evidence="1" key="1">
    <citation type="submission" date="2023-10" db="EMBL/GenBank/DDBJ databases">
        <authorList>
            <person name="Domelevo Entfellner J.-B."/>
        </authorList>
    </citation>
    <scope>NUCLEOTIDE SEQUENCE</scope>
</reference>
<name>A0AA86TDK3_9FABA</name>
<protein>
    <submittedName>
        <fullName evidence="1">Uncharacterized protein</fullName>
    </submittedName>
</protein>